<proteinExistence type="predicted"/>
<reference evidence="2" key="1">
    <citation type="submission" date="2017-03" db="EMBL/GenBank/DDBJ databases">
        <title>Phytopthora megakarya and P. palmivora, two closely related causual agents of cacao black pod achieved similar genome size and gene model numbers by different mechanisms.</title>
        <authorList>
            <person name="Ali S."/>
            <person name="Shao J."/>
            <person name="Larry D.J."/>
            <person name="Kronmiller B."/>
            <person name="Shen D."/>
            <person name="Strem M.D."/>
            <person name="Melnick R.L."/>
            <person name="Guiltinan M.J."/>
            <person name="Tyler B.M."/>
            <person name="Meinhardt L.W."/>
            <person name="Bailey B.A."/>
        </authorList>
    </citation>
    <scope>NUCLEOTIDE SEQUENCE [LARGE SCALE GENOMIC DNA]</scope>
    <source>
        <strain evidence="2">zdho120</strain>
    </source>
</reference>
<organism evidence="1 2">
    <name type="scientific">Phytophthora megakarya</name>
    <dbReference type="NCBI Taxonomy" id="4795"/>
    <lineage>
        <taxon>Eukaryota</taxon>
        <taxon>Sar</taxon>
        <taxon>Stramenopiles</taxon>
        <taxon>Oomycota</taxon>
        <taxon>Peronosporomycetes</taxon>
        <taxon>Peronosporales</taxon>
        <taxon>Peronosporaceae</taxon>
        <taxon>Phytophthora</taxon>
    </lineage>
</organism>
<keyword evidence="2" id="KW-1185">Reference proteome</keyword>
<dbReference type="EMBL" id="NBNE01009725">
    <property type="protein sequence ID" value="OWY98124.1"/>
    <property type="molecule type" value="Genomic_DNA"/>
</dbReference>
<protein>
    <recommendedName>
        <fullName evidence="3">PiggyBac transposable element-derived protein domain-containing protein</fullName>
    </recommendedName>
</protein>
<evidence type="ECO:0000313" key="1">
    <source>
        <dbReference type="EMBL" id="OWY98124.1"/>
    </source>
</evidence>
<accession>A0A225UYM7</accession>
<dbReference type="AlphaFoldDB" id="A0A225UYM7"/>
<evidence type="ECO:0000313" key="2">
    <source>
        <dbReference type="Proteomes" id="UP000198211"/>
    </source>
</evidence>
<gene>
    <name evidence="1" type="ORF">PHMEG_00031190</name>
</gene>
<sequence length="146" mass="16821">MPHAFGLTLHRKAIDVTRSPSRWERKSSDHTTWKVLRLMTLFITRILILMHKGIAAHWSTKQLPTNKLDLFMAKDKFVHLHFSNNKSTNAAVDRAWKARPAVDVLQRTFAREYRAPLVISFDEAALQSPHATIWPDSLAKAKNIVR</sequence>
<comment type="caution">
    <text evidence="1">The sequence shown here is derived from an EMBL/GenBank/DDBJ whole genome shotgun (WGS) entry which is preliminary data.</text>
</comment>
<dbReference type="Proteomes" id="UP000198211">
    <property type="component" value="Unassembled WGS sequence"/>
</dbReference>
<dbReference type="OrthoDB" id="6370142at2759"/>
<evidence type="ECO:0008006" key="3">
    <source>
        <dbReference type="Google" id="ProtNLM"/>
    </source>
</evidence>
<name>A0A225UYM7_9STRA</name>